<dbReference type="SUPFAM" id="SSF82199">
    <property type="entry name" value="SET domain"/>
    <property type="match status" value="1"/>
</dbReference>
<dbReference type="PROSITE" id="PS50280">
    <property type="entry name" value="SET"/>
    <property type="match status" value="1"/>
</dbReference>
<dbReference type="Gene3D" id="2.170.270.10">
    <property type="entry name" value="SET domain"/>
    <property type="match status" value="1"/>
</dbReference>
<gene>
    <name evidence="1" type="ORF">SCF082_LOCUS12602</name>
</gene>
<dbReference type="EMBL" id="CAXAMM010007702">
    <property type="protein sequence ID" value="CAK9015078.1"/>
    <property type="molecule type" value="Genomic_DNA"/>
</dbReference>
<organism evidence="1 2">
    <name type="scientific">Durusdinium trenchii</name>
    <dbReference type="NCBI Taxonomy" id="1381693"/>
    <lineage>
        <taxon>Eukaryota</taxon>
        <taxon>Sar</taxon>
        <taxon>Alveolata</taxon>
        <taxon>Dinophyceae</taxon>
        <taxon>Suessiales</taxon>
        <taxon>Symbiodiniaceae</taxon>
        <taxon>Durusdinium</taxon>
    </lineage>
</organism>
<dbReference type="Gene3D" id="1.25.40.10">
    <property type="entry name" value="Tetratricopeptide repeat domain"/>
    <property type="match status" value="1"/>
</dbReference>
<dbReference type="Pfam" id="PF00856">
    <property type="entry name" value="SET"/>
    <property type="match status" value="1"/>
</dbReference>
<dbReference type="InterPro" id="IPR050869">
    <property type="entry name" value="H3K4_H4K5_MeTrfase"/>
</dbReference>
<name>A0ABP0JLP0_9DINO</name>
<dbReference type="PANTHER" id="PTHR12197:SF251">
    <property type="entry name" value="EG:BACR7C10.4 PROTEIN"/>
    <property type="match status" value="1"/>
</dbReference>
<proteinExistence type="predicted"/>
<dbReference type="InterPro" id="IPR046341">
    <property type="entry name" value="SET_dom_sf"/>
</dbReference>
<dbReference type="InterPro" id="IPR011990">
    <property type="entry name" value="TPR-like_helical_dom_sf"/>
</dbReference>
<sequence length="642" mass="72238">MATVLLRGLESKPKLNGRQVNLVCFHEERGRWEVELEGAMPMVDLFKVEWNDDWWEPVDNDDKYPSLKKEKGPTFKEVVLQKQEKLKLTDPKILTVVDCNGRPVSVYDGEGQMLEVLSGQHIPRKVETESEVCQRSFPLQFQKKAPEGRTLAVRPSCLRVREEETVEALRKRKVEMSVGTVHAKPELDGQFGLLGAFQASTNAWEVMPDARGLWDVQIDGSAAPVKLRSPEICDEATGKAFVDPVQIGDWKTVPEEKALYARVTLQEGEVILEDEPAISAPFSFDMPQLMKQFNQMSPSRQDAILQLSKGPDFLASLRSETRHFTKETLQSASPEFSQLNESLQDQIWSMMRTFDCNSFSHSRSKSQLLYPTLARVNHSCRPNAVLGDPKPAEQDAKLHSGLEPVDLLKKALIAIEEIPEGEEITVSYLSEEDLLEPRPQRRQRLMDGFGFECFCSRCLDEDADRVLRTFRSAEGEGSTGTGGEPCEEMHVSSFADFLTKLSKEEPLSSPDELVAIAETASETLAPSHWLLRKVHYVLSCFYEKNHRPALAVEHLQGILDLELRALGRISPSKWEQKGDQLVMKGDLPQAFECYAQVLKALKLRSPEVYPIPGRDMPCEEIRKKLRSVLDGVTAAKGYPSAA</sequence>
<dbReference type="InterPro" id="IPR001214">
    <property type="entry name" value="SET_dom"/>
</dbReference>
<dbReference type="CDD" id="cd20071">
    <property type="entry name" value="SET_SMYD"/>
    <property type="match status" value="1"/>
</dbReference>
<accession>A0ABP0JLP0</accession>
<dbReference type="PANTHER" id="PTHR12197">
    <property type="entry name" value="HISTONE-LYSINE N-METHYLTRANSFERASE SMYD"/>
    <property type="match status" value="1"/>
</dbReference>
<evidence type="ECO:0000313" key="1">
    <source>
        <dbReference type="EMBL" id="CAK9015078.1"/>
    </source>
</evidence>
<keyword evidence="2" id="KW-1185">Reference proteome</keyword>
<dbReference type="Proteomes" id="UP001642464">
    <property type="component" value="Unassembled WGS sequence"/>
</dbReference>
<reference evidence="1 2" key="1">
    <citation type="submission" date="2024-02" db="EMBL/GenBank/DDBJ databases">
        <authorList>
            <person name="Chen Y."/>
            <person name="Shah S."/>
            <person name="Dougan E. K."/>
            <person name="Thang M."/>
            <person name="Chan C."/>
        </authorList>
    </citation>
    <scope>NUCLEOTIDE SEQUENCE [LARGE SCALE GENOMIC DNA]</scope>
</reference>
<protein>
    <submittedName>
        <fullName evidence="1">Histone-lysine N-methyltransferase SMYD3 (SET and MYND domain-containing protein 3) (Zinc finger MYND domain-containing protein 1)</fullName>
    </submittedName>
</protein>
<evidence type="ECO:0000313" key="2">
    <source>
        <dbReference type="Proteomes" id="UP001642464"/>
    </source>
</evidence>
<comment type="caution">
    <text evidence="1">The sequence shown here is derived from an EMBL/GenBank/DDBJ whole genome shotgun (WGS) entry which is preliminary data.</text>
</comment>